<comment type="cofactor">
    <cofactor evidence="1 12">
        <name>heme</name>
        <dbReference type="ChEBI" id="CHEBI:30413"/>
    </cofactor>
</comment>
<gene>
    <name evidence="13" type="ORF">EPUS_02209</name>
</gene>
<dbReference type="OrthoDB" id="1844152at2759"/>
<evidence type="ECO:0000256" key="11">
    <source>
        <dbReference type="ARBA" id="ARBA00023136"/>
    </source>
</evidence>
<dbReference type="OMA" id="HIEVPMH"/>
<dbReference type="GO" id="GO:0004497">
    <property type="term" value="F:monooxygenase activity"/>
    <property type="evidence" value="ECO:0007669"/>
    <property type="project" value="UniProtKB-KW"/>
</dbReference>
<evidence type="ECO:0000256" key="5">
    <source>
        <dbReference type="ARBA" id="ARBA00022692"/>
    </source>
</evidence>
<dbReference type="Gene3D" id="1.10.630.10">
    <property type="entry name" value="Cytochrome P450"/>
    <property type="match status" value="1"/>
</dbReference>
<accession>U1I0F3</accession>
<evidence type="ECO:0008006" key="15">
    <source>
        <dbReference type="Google" id="ProtNLM"/>
    </source>
</evidence>
<name>U1I0F3_ENDPU</name>
<evidence type="ECO:0000313" key="13">
    <source>
        <dbReference type="EMBL" id="ERF76670.1"/>
    </source>
</evidence>
<evidence type="ECO:0000313" key="14">
    <source>
        <dbReference type="Proteomes" id="UP000019373"/>
    </source>
</evidence>
<dbReference type="eggNOG" id="KOG0158">
    <property type="taxonomic scope" value="Eukaryota"/>
</dbReference>
<feature type="binding site" description="axial binding residue" evidence="12">
    <location>
        <position position="152"/>
    </location>
    <ligand>
        <name>heme</name>
        <dbReference type="ChEBI" id="CHEBI:30413"/>
    </ligand>
    <ligandPart>
        <name>Fe</name>
        <dbReference type="ChEBI" id="CHEBI:18248"/>
    </ligandPart>
</feature>
<dbReference type="PANTHER" id="PTHR46206:SF5">
    <property type="entry name" value="P450, PUTATIVE (EUROFUNG)-RELATED"/>
    <property type="match status" value="1"/>
</dbReference>
<organism evidence="13 14">
    <name type="scientific">Endocarpon pusillum (strain Z07020 / HMAS-L-300199)</name>
    <name type="common">Lichen-forming fungus</name>
    <dbReference type="NCBI Taxonomy" id="1263415"/>
    <lineage>
        <taxon>Eukaryota</taxon>
        <taxon>Fungi</taxon>
        <taxon>Dikarya</taxon>
        <taxon>Ascomycota</taxon>
        <taxon>Pezizomycotina</taxon>
        <taxon>Eurotiomycetes</taxon>
        <taxon>Chaetothyriomycetidae</taxon>
        <taxon>Verrucariales</taxon>
        <taxon>Verrucariaceae</taxon>
        <taxon>Endocarpon</taxon>
    </lineage>
</organism>
<evidence type="ECO:0000256" key="9">
    <source>
        <dbReference type="ARBA" id="ARBA00023004"/>
    </source>
</evidence>
<dbReference type="InterPro" id="IPR036396">
    <property type="entry name" value="Cyt_P450_sf"/>
</dbReference>
<evidence type="ECO:0000256" key="10">
    <source>
        <dbReference type="ARBA" id="ARBA00023033"/>
    </source>
</evidence>
<keyword evidence="14" id="KW-1185">Reference proteome</keyword>
<dbReference type="GeneID" id="19237263"/>
<comment type="subcellular location">
    <subcellularLocation>
        <location evidence="2">Membrane</location>
    </subcellularLocation>
</comment>
<dbReference type="Pfam" id="PF00067">
    <property type="entry name" value="p450"/>
    <property type="match status" value="1"/>
</dbReference>
<keyword evidence="7" id="KW-1133">Transmembrane helix</keyword>
<keyword evidence="4 12" id="KW-0349">Heme</keyword>
<reference evidence="14" key="1">
    <citation type="journal article" date="2014" name="BMC Genomics">
        <title>Genome characteristics reveal the impact of lichenization on lichen-forming fungus Endocarpon pusillum Hedwig (Verrucariales, Ascomycota).</title>
        <authorList>
            <person name="Wang Y.-Y."/>
            <person name="Liu B."/>
            <person name="Zhang X.-Y."/>
            <person name="Zhou Q.-M."/>
            <person name="Zhang T."/>
            <person name="Li H."/>
            <person name="Yu Y.-F."/>
            <person name="Zhang X.-L."/>
            <person name="Hao X.-Y."/>
            <person name="Wang M."/>
            <person name="Wang L."/>
            <person name="Wei J.-C."/>
        </authorList>
    </citation>
    <scope>NUCLEOTIDE SEQUENCE [LARGE SCALE GENOMIC DNA]</scope>
    <source>
        <strain evidence="14">Z07020 / HMAS-L-300199</strain>
    </source>
</reference>
<evidence type="ECO:0000256" key="3">
    <source>
        <dbReference type="ARBA" id="ARBA00010617"/>
    </source>
</evidence>
<keyword evidence="8" id="KW-0560">Oxidoreductase</keyword>
<evidence type="ECO:0000256" key="8">
    <source>
        <dbReference type="ARBA" id="ARBA00023002"/>
    </source>
</evidence>
<protein>
    <recommendedName>
        <fullName evidence="15">Cytochrome P450</fullName>
    </recommendedName>
</protein>
<evidence type="ECO:0000256" key="4">
    <source>
        <dbReference type="ARBA" id="ARBA00022617"/>
    </source>
</evidence>
<evidence type="ECO:0000256" key="2">
    <source>
        <dbReference type="ARBA" id="ARBA00004370"/>
    </source>
</evidence>
<dbReference type="AlphaFoldDB" id="U1I0F3"/>
<dbReference type="PRINTS" id="PR00465">
    <property type="entry name" value="EP450IV"/>
</dbReference>
<evidence type="ECO:0000256" key="6">
    <source>
        <dbReference type="ARBA" id="ARBA00022723"/>
    </source>
</evidence>
<dbReference type="RefSeq" id="XP_007785882.1">
    <property type="nucleotide sequence ID" value="XM_007787692.1"/>
</dbReference>
<dbReference type="PANTHER" id="PTHR46206">
    <property type="entry name" value="CYTOCHROME P450"/>
    <property type="match status" value="1"/>
</dbReference>
<dbReference type="Proteomes" id="UP000019373">
    <property type="component" value="Unassembled WGS sequence"/>
</dbReference>
<dbReference type="InterPro" id="IPR001128">
    <property type="entry name" value="Cyt_P450"/>
</dbReference>
<dbReference type="GO" id="GO:0016705">
    <property type="term" value="F:oxidoreductase activity, acting on paired donors, with incorporation or reduction of molecular oxygen"/>
    <property type="evidence" value="ECO:0007669"/>
    <property type="project" value="InterPro"/>
</dbReference>
<dbReference type="EMBL" id="KE720721">
    <property type="protein sequence ID" value="ERF76670.1"/>
    <property type="molecule type" value="Genomic_DNA"/>
</dbReference>
<dbReference type="CDD" id="cd11041">
    <property type="entry name" value="CYP503A1-like"/>
    <property type="match status" value="1"/>
</dbReference>
<proteinExistence type="inferred from homology"/>
<dbReference type="GO" id="GO:0020037">
    <property type="term" value="F:heme binding"/>
    <property type="evidence" value="ECO:0007669"/>
    <property type="project" value="InterPro"/>
</dbReference>
<sequence length="207" mass="23549">MSSNLAGFHAPIRYGRTLTYALFDLCLHPEYLEPLRQEIHDNCTEEDGLVSDADLLLLDSFLKESSRLNGSETISLRRKALKNFNFSDGAHITAGDSVCVPLRAMGRDPAHFNDAHTFDGFRFAPKPGARRGIKYTENSPLYPYWGYGKESCPGRFYAAVAIKTTLVYMLRNYDFKLADETAPRTFSWRTTIIPRSSTKLLIRRREV</sequence>
<dbReference type="SUPFAM" id="SSF48264">
    <property type="entry name" value="Cytochrome P450"/>
    <property type="match status" value="1"/>
</dbReference>
<evidence type="ECO:0000256" key="12">
    <source>
        <dbReference type="PIRSR" id="PIRSR602403-1"/>
    </source>
</evidence>
<keyword evidence="10" id="KW-0503">Monooxygenase</keyword>
<keyword evidence="9 12" id="KW-0408">Iron</keyword>
<dbReference type="HOGENOM" id="CLU_022195_1_2_1"/>
<keyword evidence="5" id="KW-0812">Transmembrane</keyword>
<dbReference type="GO" id="GO:0016020">
    <property type="term" value="C:membrane"/>
    <property type="evidence" value="ECO:0007669"/>
    <property type="project" value="UniProtKB-SubCell"/>
</dbReference>
<evidence type="ECO:0000256" key="7">
    <source>
        <dbReference type="ARBA" id="ARBA00022989"/>
    </source>
</evidence>
<keyword evidence="11" id="KW-0472">Membrane</keyword>
<dbReference type="GO" id="GO:0005506">
    <property type="term" value="F:iron ion binding"/>
    <property type="evidence" value="ECO:0007669"/>
    <property type="project" value="InterPro"/>
</dbReference>
<keyword evidence="6 12" id="KW-0479">Metal-binding</keyword>
<comment type="similarity">
    <text evidence="3">Belongs to the cytochrome P450 family.</text>
</comment>
<evidence type="ECO:0000256" key="1">
    <source>
        <dbReference type="ARBA" id="ARBA00001971"/>
    </source>
</evidence>
<dbReference type="InterPro" id="IPR002403">
    <property type="entry name" value="Cyt_P450_E_grp-IV"/>
</dbReference>